<evidence type="ECO:0000256" key="1">
    <source>
        <dbReference type="SAM" id="Phobius"/>
    </source>
</evidence>
<protein>
    <recommendedName>
        <fullName evidence="4">OmpR/PhoB-type domain-containing protein</fullName>
    </recommendedName>
</protein>
<dbReference type="OrthoDB" id="9952818at2"/>
<sequence length="213" mass="24437">MKQAFIRVFRHSYFSLVIALILLVSIIALVGLAVFSMFNFSAAPLYPAGSAITEEQSFEEYVRLVSLTFEFMTTLIGVLIAALVLTLILFGVQMYSWSQDKRRLALWRESGLVVERLEFLAGDRLRLNNLELELNRAQMQTLRELVTKRQADLPLHPAELPGDNGTQLIKRLREELGARWLEKSLIQNRRGKGYWLDMDPSHIRLLTEDTEPS</sequence>
<keyword evidence="1" id="KW-1133">Transmembrane helix</keyword>
<dbReference type="STRING" id="92487.SAMN02745130_01858"/>
<organism evidence="2 3">
    <name type="scientific">Thiothrix eikelboomii</name>
    <dbReference type="NCBI Taxonomy" id="92487"/>
    <lineage>
        <taxon>Bacteria</taxon>
        <taxon>Pseudomonadati</taxon>
        <taxon>Pseudomonadota</taxon>
        <taxon>Gammaproteobacteria</taxon>
        <taxon>Thiotrichales</taxon>
        <taxon>Thiotrichaceae</taxon>
        <taxon>Thiothrix</taxon>
    </lineage>
</organism>
<evidence type="ECO:0008006" key="4">
    <source>
        <dbReference type="Google" id="ProtNLM"/>
    </source>
</evidence>
<evidence type="ECO:0000313" key="3">
    <source>
        <dbReference type="Proteomes" id="UP000190460"/>
    </source>
</evidence>
<accession>A0A1T4WM93</accession>
<keyword evidence="1" id="KW-0472">Membrane</keyword>
<gene>
    <name evidence="2" type="ORF">SAMN02745130_01858</name>
</gene>
<feature type="transmembrane region" description="Helical" evidence="1">
    <location>
        <begin position="71"/>
        <end position="92"/>
    </location>
</feature>
<dbReference type="EMBL" id="FUYB01000007">
    <property type="protein sequence ID" value="SKA78339.1"/>
    <property type="molecule type" value="Genomic_DNA"/>
</dbReference>
<name>A0A1T4WM93_9GAMM</name>
<feature type="transmembrane region" description="Helical" evidence="1">
    <location>
        <begin position="12"/>
        <end position="38"/>
    </location>
</feature>
<dbReference type="AlphaFoldDB" id="A0A1T4WM93"/>
<dbReference type="InterPro" id="IPR036388">
    <property type="entry name" value="WH-like_DNA-bd_sf"/>
</dbReference>
<evidence type="ECO:0000313" key="2">
    <source>
        <dbReference type="EMBL" id="SKA78339.1"/>
    </source>
</evidence>
<keyword evidence="1" id="KW-0812">Transmembrane</keyword>
<dbReference type="Proteomes" id="UP000190460">
    <property type="component" value="Unassembled WGS sequence"/>
</dbReference>
<dbReference type="Gene3D" id="1.10.10.10">
    <property type="entry name" value="Winged helix-like DNA-binding domain superfamily/Winged helix DNA-binding domain"/>
    <property type="match status" value="1"/>
</dbReference>
<dbReference type="RefSeq" id="WP_078922322.1">
    <property type="nucleotide sequence ID" value="NZ_FUYB01000007.1"/>
</dbReference>
<reference evidence="2 3" key="1">
    <citation type="submission" date="2017-02" db="EMBL/GenBank/DDBJ databases">
        <authorList>
            <person name="Peterson S.W."/>
        </authorList>
    </citation>
    <scope>NUCLEOTIDE SEQUENCE [LARGE SCALE GENOMIC DNA]</scope>
    <source>
        <strain evidence="2 3">ATCC 49788</strain>
    </source>
</reference>
<keyword evidence="3" id="KW-1185">Reference proteome</keyword>
<proteinExistence type="predicted"/>